<evidence type="ECO:0000313" key="3">
    <source>
        <dbReference type="Proteomes" id="UP000264353"/>
    </source>
</evidence>
<accession>A0A397ZVZ5</accession>
<sequence>MIYLDSLSTPRRQSTDSLSTSRRRLKLLSRRMTREQPMEEDLAAAEALILLSKSKTQAPIHPLPSLIMSPNLYESRCSLIGCSLSVHKPFKCCSTSHRNMAKIMSSQNLPI</sequence>
<evidence type="ECO:0000256" key="1">
    <source>
        <dbReference type="SAM" id="MobiDB-lite"/>
    </source>
</evidence>
<protein>
    <submittedName>
        <fullName evidence="2">Uncharacterized protein</fullName>
    </submittedName>
</protein>
<dbReference type="EMBL" id="CM010630">
    <property type="protein sequence ID" value="RID69661.1"/>
    <property type="molecule type" value="Genomic_DNA"/>
</dbReference>
<reference evidence="2 3" key="1">
    <citation type="submission" date="2018-06" db="EMBL/GenBank/DDBJ databases">
        <title>WGS assembly of Brassica rapa FPsc.</title>
        <authorList>
            <person name="Bowman J."/>
            <person name="Kohchi T."/>
            <person name="Yamato K."/>
            <person name="Jenkins J."/>
            <person name="Shu S."/>
            <person name="Ishizaki K."/>
            <person name="Yamaoka S."/>
            <person name="Nishihama R."/>
            <person name="Nakamura Y."/>
            <person name="Berger F."/>
            <person name="Adam C."/>
            <person name="Aki S."/>
            <person name="Althoff F."/>
            <person name="Araki T."/>
            <person name="Arteaga-Vazquez M."/>
            <person name="Balasubrmanian S."/>
            <person name="Bauer D."/>
            <person name="Boehm C."/>
            <person name="Briginshaw L."/>
            <person name="Caballero-Perez J."/>
            <person name="Catarino B."/>
            <person name="Chen F."/>
            <person name="Chiyoda S."/>
            <person name="Chovatia M."/>
            <person name="Davies K."/>
            <person name="Delmans M."/>
            <person name="Demura T."/>
            <person name="Dierschke T."/>
            <person name="Dolan L."/>
            <person name="Dorantes-Acosta A."/>
            <person name="Eklund D."/>
            <person name="Florent S."/>
            <person name="Flores-Sandoval E."/>
            <person name="Fujiyama A."/>
            <person name="Fukuzawa H."/>
            <person name="Galik B."/>
            <person name="Grimanelli D."/>
            <person name="Grimwood J."/>
            <person name="Grossniklaus U."/>
            <person name="Hamada T."/>
            <person name="Haseloff J."/>
            <person name="Hetherington A."/>
            <person name="Higo A."/>
            <person name="Hirakawa Y."/>
            <person name="Hundley H."/>
            <person name="Ikeda Y."/>
            <person name="Inoue K."/>
            <person name="Inoue S."/>
            <person name="Ishida S."/>
            <person name="Jia Q."/>
            <person name="Kakita M."/>
            <person name="Kanazawa T."/>
            <person name="Kawai Y."/>
            <person name="Kawashima T."/>
            <person name="Kennedy M."/>
            <person name="Kinose K."/>
            <person name="Kinoshita T."/>
            <person name="Kohara Y."/>
            <person name="Koide E."/>
            <person name="Komatsu K."/>
            <person name="Kopischke S."/>
            <person name="Kubo M."/>
            <person name="Kyozuka J."/>
            <person name="Lagercrantz U."/>
            <person name="Lin S."/>
            <person name="Lindquist E."/>
            <person name="Lipzen A."/>
            <person name="Lu C."/>
            <person name="Luna E."/>
            <person name="Martienssen R."/>
            <person name="Minamino N."/>
            <person name="Mizutani M."/>
            <person name="Mizutani M."/>
            <person name="Mochizuki N."/>
            <person name="Monte I."/>
            <person name="Mosher R."/>
            <person name="Nagasaki H."/>
            <person name="Nakagami H."/>
            <person name="Naramoto S."/>
            <person name="Nishitani K."/>
            <person name="Ohtani M."/>
            <person name="Okamoto T."/>
            <person name="Okumura M."/>
            <person name="Phillips J."/>
            <person name="Pollak B."/>
            <person name="Reinders A."/>
            <person name="Roevekamp M."/>
            <person name="Sano R."/>
            <person name="Sawa S."/>
            <person name="Schmid M."/>
            <person name="Shirakawa M."/>
            <person name="Solano R."/>
            <person name="Spunde A."/>
            <person name="Suetsugu N."/>
            <person name="Sugano S."/>
            <person name="Sugiyama A."/>
            <person name="Sun R."/>
            <person name="Suzuki Y."/>
            <person name="Takenaka M."/>
            <person name="Takezawa D."/>
            <person name="Tomogane H."/>
            <person name="Tsuzuki M."/>
            <person name="Ueda T."/>
            <person name="Umeda M."/>
            <person name="Ward J."/>
            <person name="Watanabe Y."/>
            <person name="Yazaki K."/>
            <person name="Yokoyama R."/>
            <person name="Yoshitake Y."/>
            <person name="Yotsui I."/>
            <person name="Zachgo S."/>
            <person name="Schmutz J."/>
        </authorList>
    </citation>
    <scope>NUCLEOTIDE SEQUENCE [LARGE SCALE GENOMIC DNA]</scope>
    <source>
        <strain evidence="3">cv. B-3</strain>
    </source>
</reference>
<feature type="compositionally biased region" description="Polar residues" evidence="1">
    <location>
        <begin position="1"/>
        <end position="10"/>
    </location>
</feature>
<name>A0A397ZVZ5_BRACM</name>
<feature type="compositionally biased region" description="Low complexity" evidence="1">
    <location>
        <begin position="11"/>
        <end position="20"/>
    </location>
</feature>
<organism evidence="2 3">
    <name type="scientific">Brassica campestris</name>
    <name type="common">Field mustard</name>
    <dbReference type="NCBI Taxonomy" id="3711"/>
    <lineage>
        <taxon>Eukaryota</taxon>
        <taxon>Viridiplantae</taxon>
        <taxon>Streptophyta</taxon>
        <taxon>Embryophyta</taxon>
        <taxon>Tracheophyta</taxon>
        <taxon>Spermatophyta</taxon>
        <taxon>Magnoliopsida</taxon>
        <taxon>eudicotyledons</taxon>
        <taxon>Gunneridae</taxon>
        <taxon>Pentapetalae</taxon>
        <taxon>rosids</taxon>
        <taxon>malvids</taxon>
        <taxon>Brassicales</taxon>
        <taxon>Brassicaceae</taxon>
        <taxon>Brassiceae</taxon>
        <taxon>Brassica</taxon>
    </lineage>
</organism>
<dbReference type="AlphaFoldDB" id="A0A397ZVZ5"/>
<gene>
    <name evidence="2" type="ORF">BRARA_C01742</name>
</gene>
<evidence type="ECO:0000313" key="2">
    <source>
        <dbReference type="EMBL" id="RID69661.1"/>
    </source>
</evidence>
<dbReference type="Proteomes" id="UP000264353">
    <property type="component" value="Chromosome A3"/>
</dbReference>
<proteinExistence type="predicted"/>
<feature type="region of interest" description="Disordered" evidence="1">
    <location>
        <begin position="1"/>
        <end position="23"/>
    </location>
</feature>